<dbReference type="InterPro" id="IPR049326">
    <property type="entry name" value="Rhodopsin_dom_fungi"/>
</dbReference>
<feature type="transmembrane region" description="Helical" evidence="6">
    <location>
        <begin position="137"/>
        <end position="159"/>
    </location>
</feature>
<evidence type="ECO:0000256" key="2">
    <source>
        <dbReference type="ARBA" id="ARBA00022692"/>
    </source>
</evidence>
<dbReference type="PANTHER" id="PTHR33048">
    <property type="entry name" value="PTH11-LIKE INTEGRAL MEMBRANE PROTEIN (AFU_ORTHOLOGUE AFUA_5G11245)"/>
    <property type="match status" value="1"/>
</dbReference>
<dbReference type="OrthoDB" id="5401779at2759"/>
<dbReference type="AlphaFoldDB" id="A0A6A6TT51"/>
<sequence length="411" mass="47128">MTYPTEEEWNNWPAPNFVNPQSRKPIVIGVEIPITVIAATVVIARFYARTYIKHVLGWDDWLMMGAMICAIAITILHCLATQYATGLHLWDVAPSLIKPTGMLTYVSLAFFGPATSLAKISLSLTHLRILPSRSDRWFARCAIVFSVGYCISITLVNIFQCSPIRAYWSYRIDHYTCVHERPFNYASQALNSASDFLIFLWPARTLWTVRVPVKQRLMLIFVFSVGSAVCLTGVFRVYYLYRYFHSYDYFWEGSIIFILHVIEVNCAIICGCLPGIKPLLGRVFPNQFGSSVDRNNTNNTFSPHHRLPGACLTIRQSFRQSFRPSVRSPIRSLSHRPSTASMVEVPIKLDESWVPLEYPPPIHAVALGVLPEAEPSPVHEFQETRFEERFEEHWPYEEQFEESRPVARLEV</sequence>
<evidence type="ECO:0000256" key="5">
    <source>
        <dbReference type="ARBA" id="ARBA00038359"/>
    </source>
</evidence>
<feature type="transmembrane region" description="Helical" evidence="6">
    <location>
        <begin position="219"/>
        <end position="241"/>
    </location>
</feature>
<evidence type="ECO:0000256" key="4">
    <source>
        <dbReference type="ARBA" id="ARBA00023136"/>
    </source>
</evidence>
<dbReference type="GO" id="GO:0016020">
    <property type="term" value="C:membrane"/>
    <property type="evidence" value="ECO:0007669"/>
    <property type="project" value="UniProtKB-SubCell"/>
</dbReference>
<proteinExistence type="inferred from homology"/>
<keyword evidence="2 6" id="KW-0812">Transmembrane</keyword>
<keyword evidence="3 6" id="KW-1133">Transmembrane helix</keyword>
<dbReference type="Pfam" id="PF20684">
    <property type="entry name" value="Fung_rhodopsin"/>
    <property type="match status" value="1"/>
</dbReference>
<dbReference type="InterPro" id="IPR052337">
    <property type="entry name" value="SAT4-like"/>
</dbReference>
<dbReference type="Proteomes" id="UP000799302">
    <property type="component" value="Unassembled WGS sequence"/>
</dbReference>
<evidence type="ECO:0000313" key="8">
    <source>
        <dbReference type="EMBL" id="KAF2663235.1"/>
    </source>
</evidence>
<organism evidence="8 9">
    <name type="scientific">Microthyrium microscopicum</name>
    <dbReference type="NCBI Taxonomy" id="703497"/>
    <lineage>
        <taxon>Eukaryota</taxon>
        <taxon>Fungi</taxon>
        <taxon>Dikarya</taxon>
        <taxon>Ascomycota</taxon>
        <taxon>Pezizomycotina</taxon>
        <taxon>Dothideomycetes</taxon>
        <taxon>Dothideomycetes incertae sedis</taxon>
        <taxon>Microthyriales</taxon>
        <taxon>Microthyriaceae</taxon>
        <taxon>Microthyrium</taxon>
    </lineage>
</organism>
<keyword evidence="9" id="KW-1185">Reference proteome</keyword>
<feature type="transmembrane region" description="Helical" evidence="6">
    <location>
        <begin position="60"/>
        <end position="83"/>
    </location>
</feature>
<accession>A0A6A6TT51</accession>
<feature type="transmembrane region" description="Helical" evidence="6">
    <location>
        <begin position="103"/>
        <end position="125"/>
    </location>
</feature>
<gene>
    <name evidence="8" type="ORF">BT63DRAFT_380313</name>
</gene>
<evidence type="ECO:0000259" key="7">
    <source>
        <dbReference type="Pfam" id="PF20684"/>
    </source>
</evidence>
<comment type="subcellular location">
    <subcellularLocation>
        <location evidence="1">Membrane</location>
        <topology evidence="1">Multi-pass membrane protein</topology>
    </subcellularLocation>
</comment>
<dbReference type="PANTHER" id="PTHR33048:SF129">
    <property type="entry name" value="INTEGRAL MEMBRANE PROTEIN-RELATED"/>
    <property type="match status" value="1"/>
</dbReference>
<feature type="domain" description="Rhodopsin" evidence="7">
    <location>
        <begin position="44"/>
        <end position="281"/>
    </location>
</feature>
<name>A0A6A6TT51_9PEZI</name>
<keyword evidence="4 6" id="KW-0472">Membrane</keyword>
<comment type="similarity">
    <text evidence="5">Belongs to the SAT4 family.</text>
</comment>
<evidence type="ECO:0000256" key="3">
    <source>
        <dbReference type="ARBA" id="ARBA00022989"/>
    </source>
</evidence>
<evidence type="ECO:0000256" key="1">
    <source>
        <dbReference type="ARBA" id="ARBA00004141"/>
    </source>
</evidence>
<reference evidence="8" key="1">
    <citation type="journal article" date="2020" name="Stud. Mycol.">
        <title>101 Dothideomycetes genomes: a test case for predicting lifestyles and emergence of pathogens.</title>
        <authorList>
            <person name="Haridas S."/>
            <person name="Albert R."/>
            <person name="Binder M."/>
            <person name="Bloem J."/>
            <person name="Labutti K."/>
            <person name="Salamov A."/>
            <person name="Andreopoulos B."/>
            <person name="Baker S."/>
            <person name="Barry K."/>
            <person name="Bills G."/>
            <person name="Bluhm B."/>
            <person name="Cannon C."/>
            <person name="Castanera R."/>
            <person name="Culley D."/>
            <person name="Daum C."/>
            <person name="Ezra D."/>
            <person name="Gonzalez J."/>
            <person name="Henrissat B."/>
            <person name="Kuo A."/>
            <person name="Liang C."/>
            <person name="Lipzen A."/>
            <person name="Lutzoni F."/>
            <person name="Magnuson J."/>
            <person name="Mondo S."/>
            <person name="Nolan M."/>
            <person name="Ohm R."/>
            <person name="Pangilinan J."/>
            <person name="Park H.-J."/>
            <person name="Ramirez L."/>
            <person name="Alfaro M."/>
            <person name="Sun H."/>
            <person name="Tritt A."/>
            <person name="Yoshinaga Y."/>
            <person name="Zwiers L.-H."/>
            <person name="Turgeon B."/>
            <person name="Goodwin S."/>
            <person name="Spatafora J."/>
            <person name="Crous P."/>
            <person name="Grigoriev I."/>
        </authorList>
    </citation>
    <scope>NUCLEOTIDE SEQUENCE</scope>
    <source>
        <strain evidence="8">CBS 115976</strain>
    </source>
</reference>
<feature type="transmembrane region" description="Helical" evidence="6">
    <location>
        <begin position="26"/>
        <end position="48"/>
    </location>
</feature>
<protein>
    <recommendedName>
        <fullName evidence="7">Rhodopsin domain-containing protein</fullName>
    </recommendedName>
</protein>
<evidence type="ECO:0000313" key="9">
    <source>
        <dbReference type="Proteomes" id="UP000799302"/>
    </source>
</evidence>
<dbReference type="EMBL" id="MU004246">
    <property type="protein sequence ID" value="KAF2663235.1"/>
    <property type="molecule type" value="Genomic_DNA"/>
</dbReference>
<evidence type="ECO:0000256" key="6">
    <source>
        <dbReference type="SAM" id="Phobius"/>
    </source>
</evidence>
<feature type="transmembrane region" description="Helical" evidence="6">
    <location>
        <begin position="253"/>
        <end position="276"/>
    </location>
</feature>